<keyword evidence="2" id="KW-1185">Reference proteome</keyword>
<name>A0A4Y2CFV5_ARAVE</name>
<reference evidence="1 2" key="1">
    <citation type="journal article" date="2019" name="Sci. Rep.">
        <title>Orb-weaving spider Araneus ventricosus genome elucidates the spidroin gene catalogue.</title>
        <authorList>
            <person name="Kono N."/>
            <person name="Nakamura H."/>
            <person name="Ohtoshi R."/>
            <person name="Moran D.A.P."/>
            <person name="Shinohara A."/>
            <person name="Yoshida Y."/>
            <person name="Fujiwara M."/>
            <person name="Mori M."/>
            <person name="Tomita M."/>
            <person name="Arakawa K."/>
        </authorList>
    </citation>
    <scope>NUCLEOTIDE SEQUENCE [LARGE SCALE GENOMIC DNA]</scope>
</reference>
<sequence length="108" mass="12872">MPSDDHKIVIRSDKTPVGEHARRFPTIDEMAIFIVGEQFESRDIVLHRRNNRLQRVADTHRSYDALQYPILSRHTGKHKYEKMFLSFFLETLTHPIFAMVPDWQSKDY</sequence>
<gene>
    <name evidence="1" type="ORF">AVEN_40802_1</name>
</gene>
<organism evidence="1 2">
    <name type="scientific">Araneus ventricosus</name>
    <name type="common">Orbweaver spider</name>
    <name type="synonym">Epeira ventricosa</name>
    <dbReference type="NCBI Taxonomy" id="182803"/>
    <lineage>
        <taxon>Eukaryota</taxon>
        <taxon>Metazoa</taxon>
        <taxon>Ecdysozoa</taxon>
        <taxon>Arthropoda</taxon>
        <taxon>Chelicerata</taxon>
        <taxon>Arachnida</taxon>
        <taxon>Araneae</taxon>
        <taxon>Araneomorphae</taxon>
        <taxon>Entelegynae</taxon>
        <taxon>Araneoidea</taxon>
        <taxon>Araneidae</taxon>
        <taxon>Araneus</taxon>
    </lineage>
</organism>
<evidence type="ECO:0000313" key="1">
    <source>
        <dbReference type="EMBL" id="GBM02726.1"/>
    </source>
</evidence>
<comment type="caution">
    <text evidence="1">The sequence shown here is derived from an EMBL/GenBank/DDBJ whole genome shotgun (WGS) entry which is preliminary data.</text>
</comment>
<evidence type="ECO:0000313" key="2">
    <source>
        <dbReference type="Proteomes" id="UP000499080"/>
    </source>
</evidence>
<dbReference type="Proteomes" id="UP000499080">
    <property type="component" value="Unassembled WGS sequence"/>
</dbReference>
<accession>A0A4Y2CFV5</accession>
<proteinExistence type="predicted"/>
<dbReference type="AlphaFoldDB" id="A0A4Y2CFV5"/>
<protein>
    <submittedName>
        <fullName evidence="1">Uncharacterized protein</fullName>
    </submittedName>
</protein>
<dbReference type="EMBL" id="BGPR01000183">
    <property type="protein sequence ID" value="GBM02726.1"/>
    <property type="molecule type" value="Genomic_DNA"/>
</dbReference>
<dbReference type="OrthoDB" id="6435440at2759"/>